<comment type="caution">
    <text evidence="2">The sequence shown here is derived from an EMBL/GenBank/DDBJ whole genome shotgun (WGS) entry which is preliminary data.</text>
</comment>
<reference evidence="2 3" key="1">
    <citation type="submission" date="2023-07" db="EMBL/GenBank/DDBJ databases">
        <title>Genomic Encyclopedia of Type Strains, Phase IV (KMG-IV): sequencing the most valuable type-strain genomes for metagenomic binning, comparative biology and taxonomic classification.</title>
        <authorList>
            <person name="Goeker M."/>
        </authorList>
    </citation>
    <scope>NUCLEOTIDE SEQUENCE [LARGE SCALE GENOMIC DNA]</scope>
    <source>
        <strain evidence="2 3">NIO-1023</strain>
    </source>
</reference>
<organism evidence="2 3">
    <name type="scientific">Deinococcus enclensis</name>
    <dbReference type="NCBI Taxonomy" id="1049582"/>
    <lineage>
        <taxon>Bacteria</taxon>
        <taxon>Thermotogati</taxon>
        <taxon>Deinococcota</taxon>
        <taxon>Deinococci</taxon>
        <taxon>Deinococcales</taxon>
        <taxon>Deinococcaceae</taxon>
        <taxon>Deinococcus</taxon>
    </lineage>
</organism>
<keyword evidence="3" id="KW-1185">Reference proteome</keyword>
<dbReference type="RefSeq" id="WP_307467552.1">
    <property type="nucleotide sequence ID" value="NZ_JAURUR010000011.1"/>
</dbReference>
<accession>A0ABT9MFZ5</accession>
<evidence type="ECO:0000313" key="3">
    <source>
        <dbReference type="Proteomes" id="UP001232163"/>
    </source>
</evidence>
<dbReference type="Proteomes" id="UP001232163">
    <property type="component" value="Unassembled WGS sequence"/>
</dbReference>
<evidence type="ECO:0000256" key="1">
    <source>
        <dbReference type="SAM" id="MobiDB-lite"/>
    </source>
</evidence>
<dbReference type="EMBL" id="JAURUR010000011">
    <property type="protein sequence ID" value="MDP9765475.1"/>
    <property type="molecule type" value="Genomic_DNA"/>
</dbReference>
<name>A0ABT9MFZ5_9DEIO</name>
<sequence length="274" mass="28859">MTKPLPLPLLSSSLFSACTPNPPIVEPAREPVPAAVTSVSGTVHLSGLSRTYAGSPATGHTDADVIDKLLVSSSGNATGIEAKSTATVGSNLKYTITLPTPTDAALLPAAMDDFNACTTTMNATTPGSRATYGTFDLQAHPDQAHPLVSILQAPTGTSTAITSLHVMYYNQDGRTDVVGTCPSDILNRTVQVDVHLTFREGWNVFKQVVTHTLNADGTSSSLTVIRNTGGTLDLYAPSRITARTEHPERTTAPGRGQGRSRFKTPCAVEVNWAE</sequence>
<proteinExistence type="predicted"/>
<gene>
    <name evidence="2" type="ORF">QO006_002926</name>
</gene>
<evidence type="ECO:0000313" key="2">
    <source>
        <dbReference type="EMBL" id="MDP9765475.1"/>
    </source>
</evidence>
<dbReference type="PROSITE" id="PS51257">
    <property type="entry name" value="PROKAR_LIPOPROTEIN"/>
    <property type="match status" value="1"/>
</dbReference>
<evidence type="ECO:0008006" key="4">
    <source>
        <dbReference type="Google" id="ProtNLM"/>
    </source>
</evidence>
<protein>
    <recommendedName>
        <fullName evidence="4">Lipoprotein</fullName>
    </recommendedName>
</protein>
<feature type="region of interest" description="Disordered" evidence="1">
    <location>
        <begin position="242"/>
        <end position="262"/>
    </location>
</feature>